<sequence length="100" mass="11880">MFWQLHMAFGDNFYPLLNQKYRKISWDLNWNDGLNSDEVKVQEFIKITSQLTGYNLAQFFVKWGLPPNQATIDEVRQYKDLTRPIWDNVVDPKTENSPIV</sequence>
<evidence type="ECO:0000313" key="3">
    <source>
        <dbReference type="Proteomes" id="UP000274545"/>
    </source>
</evidence>
<dbReference type="RefSeq" id="WP_127093031.1">
    <property type="nucleotide sequence ID" value="NZ_RAHC01000006.1"/>
</dbReference>
<dbReference type="Pfam" id="PF13402">
    <property type="entry name" value="Peptidase_M60"/>
    <property type="match status" value="1"/>
</dbReference>
<gene>
    <name evidence="2" type="ORF">D6D54_05615</name>
</gene>
<dbReference type="InterPro" id="IPR031161">
    <property type="entry name" value="Peptidase_M60_dom"/>
</dbReference>
<comment type="caution">
    <text evidence="2">The sequence shown here is derived from an EMBL/GenBank/DDBJ whole genome shotgun (WGS) entry which is preliminary data.</text>
</comment>
<dbReference type="EMBL" id="RAHC01000006">
    <property type="protein sequence ID" value="RUP76657.1"/>
    <property type="molecule type" value="Genomic_DNA"/>
</dbReference>
<evidence type="ECO:0000313" key="2">
    <source>
        <dbReference type="EMBL" id="RUP76657.1"/>
    </source>
</evidence>
<accession>A0A3S0US99</accession>
<reference evidence="2 3" key="1">
    <citation type="journal article" date="2019" name="Genome Biol. Evol.">
        <title>Toxin and genome evolution in a Drosophila defensive symbiosis.</title>
        <authorList>
            <person name="Ballinger M.J."/>
            <person name="Gawryluk R.M."/>
            <person name="Perlman S.J."/>
        </authorList>
    </citation>
    <scope>NUCLEOTIDE SEQUENCE [LARGE SCALE GENOMIC DNA]</scope>
    <source>
        <strain evidence="3">sNeo</strain>
    </source>
</reference>
<proteinExistence type="predicted"/>
<evidence type="ECO:0000259" key="1">
    <source>
        <dbReference type="Pfam" id="PF13402"/>
    </source>
</evidence>
<organism evidence="2 3">
    <name type="scientific">Spiroplasma poulsonii</name>
    <dbReference type="NCBI Taxonomy" id="2138"/>
    <lineage>
        <taxon>Bacteria</taxon>
        <taxon>Bacillati</taxon>
        <taxon>Mycoplasmatota</taxon>
        <taxon>Mollicutes</taxon>
        <taxon>Entomoplasmatales</taxon>
        <taxon>Spiroplasmataceae</taxon>
        <taxon>Spiroplasma</taxon>
    </lineage>
</organism>
<name>A0A3S0US99_9MOLU</name>
<dbReference type="Gene3D" id="1.10.390.30">
    <property type="entry name" value="Peptidase M60, enhancin-like domain 3"/>
    <property type="match status" value="1"/>
</dbReference>
<dbReference type="AlphaFoldDB" id="A0A3S0US99"/>
<dbReference type="Proteomes" id="UP000274545">
    <property type="component" value="Unassembled WGS sequence"/>
</dbReference>
<dbReference type="InterPro" id="IPR042279">
    <property type="entry name" value="Pep_M60_3"/>
</dbReference>
<feature type="domain" description="Peptidase M60" evidence="1">
    <location>
        <begin position="1"/>
        <end position="64"/>
    </location>
</feature>
<protein>
    <recommendedName>
        <fullName evidence="1">Peptidase M60 domain-containing protein</fullName>
    </recommendedName>
</protein>